<gene>
    <name evidence="2" type="ORF">OM075_13720</name>
</gene>
<accession>A0AAE3M5Y0</accession>
<evidence type="ECO:0000313" key="2">
    <source>
        <dbReference type="EMBL" id="MCW3787527.1"/>
    </source>
</evidence>
<comment type="caution">
    <text evidence="2">The sequence shown here is derived from an EMBL/GenBank/DDBJ whole genome shotgun (WGS) entry which is preliminary data.</text>
</comment>
<feature type="transmembrane region" description="Helical" evidence="1">
    <location>
        <begin position="54"/>
        <end position="71"/>
    </location>
</feature>
<name>A0AAE3M5Y0_9BACT</name>
<evidence type="ECO:0008006" key="4">
    <source>
        <dbReference type="Google" id="ProtNLM"/>
    </source>
</evidence>
<keyword evidence="3" id="KW-1185">Reference proteome</keyword>
<dbReference type="RefSeq" id="WP_301191092.1">
    <property type="nucleotide sequence ID" value="NZ_JAPDPJ010000031.1"/>
</dbReference>
<proteinExistence type="predicted"/>
<dbReference type="EMBL" id="JAPDPJ010000031">
    <property type="protein sequence ID" value="MCW3787527.1"/>
    <property type="molecule type" value="Genomic_DNA"/>
</dbReference>
<sequence length="157" mass="17706">MQPEVKKQYKSLNFIYAIILISMSIAALVSVFLISKMGQVPVFKPEDQATIKSIVIIALLVGIPVSHIFFFKKIKHIDQSLNLINKIRMYQSAFIARIAILEGIGILASIGYLVTADHSYLYMFGVVFILFLVHAPTKSRISNDLNLSEDEEELFLN</sequence>
<organism evidence="2 3">
    <name type="scientific">Plebeiibacterium sediminum</name>
    <dbReference type="NCBI Taxonomy" id="2992112"/>
    <lineage>
        <taxon>Bacteria</taxon>
        <taxon>Pseudomonadati</taxon>
        <taxon>Bacteroidota</taxon>
        <taxon>Bacteroidia</taxon>
        <taxon>Marinilabiliales</taxon>
        <taxon>Marinilabiliaceae</taxon>
        <taxon>Plebeiibacterium</taxon>
    </lineage>
</organism>
<keyword evidence="1" id="KW-0472">Membrane</keyword>
<feature type="transmembrane region" description="Helical" evidence="1">
    <location>
        <begin position="12"/>
        <end position="34"/>
    </location>
</feature>
<dbReference type="AlphaFoldDB" id="A0AAE3M5Y0"/>
<protein>
    <recommendedName>
        <fullName evidence="4">DUF2975 domain-containing protein</fullName>
    </recommendedName>
</protein>
<evidence type="ECO:0000313" key="3">
    <source>
        <dbReference type="Proteomes" id="UP001209229"/>
    </source>
</evidence>
<feature type="transmembrane region" description="Helical" evidence="1">
    <location>
        <begin position="120"/>
        <end position="137"/>
    </location>
</feature>
<reference evidence="2" key="1">
    <citation type="submission" date="2022-10" db="EMBL/GenBank/DDBJ databases">
        <authorList>
            <person name="Yu W.X."/>
        </authorList>
    </citation>
    <scope>NUCLEOTIDE SEQUENCE</scope>
    <source>
        <strain evidence="2">AAT</strain>
    </source>
</reference>
<keyword evidence="1" id="KW-0812">Transmembrane</keyword>
<dbReference type="Proteomes" id="UP001209229">
    <property type="component" value="Unassembled WGS sequence"/>
</dbReference>
<evidence type="ECO:0000256" key="1">
    <source>
        <dbReference type="SAM" id="Phobius"/>
    </source>
</evidence>
<feature type="transmembrane region" description="Helical" evidence="1">
    <location>
        <begin position="92"/>
        <end position="114"/>
    </location>
</feature>
<keyword evidence="1" id="KW-1133">Transmembrane helix</keyword>